<proteinExistence type="predicted"/>
<sequence length="538" mass="60776">MLGPSKTYLFNALNLDTETLYSSGLDRVSTTGPHCLFTSIVMDLSSQTTNHSETHDTNFSLTSSQRQNANPDGCDYIDRLPFELLSDIFLLARVPSGENQNPLNLGAFPWVLCNVCRRWRAIAEVTPPLWRSVNIHVTSGQLYAFRDHEKLVLQKSRTLMDRWLSLARQGLDGAIPGSGIDISVSAYNIQRNFIPLYVVLITALLPYSQSWRSLSLRLHSGLLRYFDISSGRVPRLEILQLFIIRTSIEYENPYCFPLFTFRDAPKLKTLEIRGLSRSMWQHISLPWSQLDELDICEVENLDSFCALRLATSVTSLYIQSRIDVPPGEDLDKDDVLHSTTVRRLEYRGFSAIGPHRNDDHLFCFIRLPALTELAFGPSAEVGTFTEAITLIRKSEAKITTLDVRCPFPSEFYELAGLLDCVGDTLKSFTTHLLFASNDYTRISNDTVDLLVSKMGRRLLGLEKVTLVLYIPEVPQDTDIGAKMVELLSKFVNAKRNRTRDLILDIGLVDSGSSVGQKIIEELEDWDDVDYLYAANNVS</sequence>
<dbReference type="Proteomes" id="UP000054988">
    <property type="component" value="Unassembled WGS sequence"/>
</dbReference>
<evidence type="ECO:0000313" key="2">
    <source>
        <dbReference type="Proteomes" id="UP000054988"/>
    </source>
</evidence>
<protein>
    <submittedName>
        <fullName evidence="1">Uncharacterized protein</fullName>
    </submittedName>
</protein>
<comment type="caution">
    <text evidence="1">The sequence shown here is derived from an EMBL/GenBank/DDBJ whole genome shotgun (WGS) entry which is preliminary data.</text>
</comment>
<name>A0A0W0FDL6_MONRR</name>
<dbReference type="EMBL" id="LATX01002076">
    <property type="protein sequence ID" value="KTB34444.1"/>
    <property type="molecule type" value="Genomic_DNA"/>
</dbReference>
<evidence type="ECO:0000313" key="1">
    <source>
        <dbReference type="EMBL" id="KTB34444.1"/>
    </source>
</evidence>
<dbReference type="AlphaFoldDB" id="A0A0W0FDL6"/>
<organism evidence="1 2">
    <name type="scientific">Moniliophthora roreri</name>
    <name type="common">Frosty pod rot fungus</name>
    <name type="synonym">Monilia roreri</name>
    <dbReference type="NCBI Taxonomy" id="221103"/>
    <lineage>
        <taxon>Eukaryota</taxon>
        <taxon>Fungi</taxon>
        <taxon>Dikarya</taxon>
        <taxon>Basidiomycota</taxon>
        <taxon>Agaricomycotina</taxon>
        <taxon>Agaricomycetes</taxon>
        <taxon>Agaricomycetidae</taxon>
        <taxon>Agaricales</taxon>
        <taxon>Marasmiineae</taxon>
        <taxon>Marasmiaceae</taxon>
        <taxon>Moniliophthora</taxon>
    </lineage>
</organism>
<reference evidence="1 2" key="1">
    <citation type="submission" date="2015-12" db="EMBL/GenBank/DDBJ databases">
        <title>Draft genome sequence of Moniliophthora roreri, the causal agent of frosty pod rot of cacao.</title>
        <authorList>
            <person name="Aime M.C."/>
            <person name="Diaz-Valderrama J.R."/>
            <person name="Kijpornyongpan T."/>
            <person name="Phillips-Mora W."/>
        </authorList>
    </citation>
    <scope>NUCLEOTIDE SEQUENCE [LARGE SCALE GENOMIC DNA]</scope>
    <source>
        <strain evidence="1 2">MCA 2952</strain>
    </source>
</reference>
<gene>
    <name evidence="1" type="ORF">WG66_12967</name>
</gene>
<accession>A0A0W0FDL6</accession>